<accession>A0AAD9QRW6</accession>
<keyword evidence="3" id="KW-0560">Oxidoreductase</keyword>
<evidence type="ECO:0000313" key="7">
    <source>
        <dbReference type="EMBL" id="KAK2566338.1"/>
    </source>
</evidence>
<dbReference type="AlphaFoldDB" id="A0AAD9QRW6"/>
<proteinExistence type="inferred from homology"/>
<dbReference type="GO" id="GO:0008270">
    <property type="term" value="F:zinc ion binding"/>
    <property type="evidence" value="ECO:0007669"/>
    <property type="project" value="InterPro"/>
</dbReference>
<comment type="similarity">
    <text evidence="4">Belongs to the zinc-containing alcohol dehydrogenase family.</text>
</comment>
<evidence type="ECO:0000313" key="8">
    <source>
        <dbReference type="Proteomes" id="UP001249851"/>
    </source>
</evidence>
<dbReference type="SUPFAM" id="SSF51735">
    <property type="entry name" value="NAD(P)-binding Rossmann-fold domains"/>
    <property type="match status" value="1"/>
</dbReference>
<evidence type="ECO:0000256" key="3">
    <source>
        <dbReference type="ARBA" id="ARBA00023002"/>
    </source>
</evidence>
<comment type="cofactor">
    <cofactor evidence="4">
        <name>Zn(2+)</name>
        <dbReference type="ChEBI" id="CHEBI:29105"/>
    </cofactor>
</comment>
<feature type="domain" description="Alcohol dehydrogenase-like N-terminal" evidence="6">
    <location>
        <begin position="25"/>
        <end position="105"/>
    </location>
</feature>
<dbReference type="PANTHER" id="PTHR43401:SF2">
    <property type="entry name" value="L-THREONINE 3-DEHYDROGENASE"/>
    <property type="match status" value="1"/>
</dbReference>
<dbReference type="Pfam" id="PF00107">
    <property type="entry name" value="ADH_zinc_N"/>
    <property type="match status" value="1"/>
</dbReference>
<evidence type="ECO:0000256" key="2">
    <source>
        <dbReference type="ARBA" id="ARBA00022833"/>
    </source>
</evidence>
<reference evidence="7" key="1">
    <citation type="journal article" date="2023" name="G3 (Bethesda)">
        <title>Whole genome assembly and annotation of the endangered Caribbean coral Acropora cervicornis.</title>
        <authorList>
            <person name="Selwyn J.D."/>
            <person name="Vollmer S.V."/>
        </authorList>
    </citation>
    <scope>NUCLEOTIDE SEQUENCE</scope>
    <source>
        <strain evidence="7">K2</strain>
    </source>
</reference>
<evidence type="ECO:0000259" key="6">
    <source>
        <dbReference type="Pfam" id="PF08240"/>
    </source>
</evidence>
<feature type="domain" description="Alcohol dehydrogenase-like C-terminal" evidence="5">
    <location>
        <begin position="236"/>
        <end position="363"/>
    </location>
</feature>
<dbReference type="Pfam" id="PF08240">
    <property type="entry name" value="ADH_N"/>
    <property type="match status" value="2"/>
</dbReference>
<evidence type="ECO:0000259" key="5">
    <source>
        <dbReference type="Pfam" id="PF00107"/>
    </source>
</evidence>
<dbReference type="InterPro" id="IPR036291">
    <property type="entry name" value="NAD(P)-bd_dom_sf"/>
</dbReference>
<dbReference type="PANTHER" id="PTHR43401">
    <property type="entry name" value="L-THREONINE 3-DEHYDROGENASE"/>
    <property type="match status" value="1"/>
</dbReference>
<organism evidence="7 8">
    <name type="scientific">Acropora cervicornis</name>
    <name type="common">Staghorn coral</name>
    <dbReference type="NCBI Taxonomy" id="6130"/>
    <lineage>
        <taxon>Eukaryota</taxon>
        <taxon>Metazoa</taxon>
        <taxon>Cnidaria</taxon>
        <taxon>Anthozoa</taxon>
        <taxon>Hexacorallia</taxon>
        <taxon>Scleractinia</taxon>
        <taxon>Astrocoeniina</taxon>
        <taxon>Acroporidae</taxon>
        <taxon>Acropora</taxon>
    </lineage>
</organism>
<keyword evidence="2 4" id="KW-0862">Zinc</keyword>
<reference evidence="7" key="2">
    <citation type="journal article" date="2023" name="Science">
        <title>Genomic signatures of disease resistance in endangered staghorn corals.</title>
        <authorList>
            <person name="Vollmer S.V."/>
            <person name="Selwyn J.D."/>
            <person name="Despard B.A."/>
            <person name="Roesel C.L."/>
        </authorList>
    </citation>
    <scope>NUCLEOTIDE SEQUENCE</scope>
    <source>
        <strain evidence="7">K2</strain>
    </source>
</reference>
<dbReference type="InterPro" id="IPR011032">
    <property type="entry name" value="GroES-like_sf"/>
</dbReference>
<dbReference type="EMBL" id="JARQWQ010000017">
    <property type="protein sequence ID" value="KAK2566338.1"/>
    <property type="molecule type" value="Genomic_DNA"/>
</dbReference>
<dbReference type="InterPro" id="IPR013149">
    <property type="entry name" value="ADH-like_C"/>
</dbReference>
<protein>
    <submittedName>
        <fullName evidence="7">D-arabinitol dehydrogenase 1</fullName>
    </submittedName>
</protein>
<dbReference type="Proteomes" id="UP001249851">
    <property type="component" value="Unassembled WGS sequence"/>
</dbReference>
<gene>
    <name evidence="7" type="ORF">P5673_009838</name>
</gene>
<dbReference type="PROSITE" id="PS00059">
    <property type="entry name" value="ADH_ZINC"/>
    <property type="match status" value="1"/>
</dbReference>
<comment type="caution">
    <text evidence="7">The sequence shown here is derived from an EMBL/GenBank/DDBJ whole genome shotgun (WGS) entry which is preliminary data.</text>
</comment>
<dbReference type="Gene3D" id="3.40.50.720">
    <property type="entry name" value="NAD(P)-binding Rossmann-like Domain"/>
    <property type="match status" value="1"/>
</dbReference>
<dbReference type="SUPFAM" id="SSF50129">
    <property type="entry name" value="GroES-like"/>
    <property type="match status" value="2"/>
</dbReference>
<keyword evidence="8" id="KW-1185">Reference proteome</keyword>
<dbReference type="InterPro" id="IPR050129">
    <property type="entry name" value="Zn_alcohol_dh"/>
</dbReference>
<feature type="domain" description="Alcohol dehydrogenase-like N-terminal" evidence="6">
    <location>
        <begin position="138"/>
        <end position="194"/>
    </location>
</feature>
<sequence>MNNALQLWDGHLSVITRPVPHVQNPQDVVVKITYSAISGTDLKVLEGKFPCEKSVIMGHEFVGVVKEAGSEVKHVSVGDREHIQTAGPMKSHLSQCSSTMITEENVDTLKMSVHGEYYLLTLEALHIRELKPQINTKDEVVINPNSSCGLCENCTKGRPHFCKVEGLKSMIGFRRNGGWAQFCRLPAKNVFLLPHQLSFELGLLLEPMSCVVHGWNLLQPISPDSEILICGAGSAGLLFMCLMHFRGYREVIVAELMKGRQRIAQKLNFGFQVIHPEMLVSEARNARTDGDEDWGFDIIIDCTGDPKTLELGVKWLRMGGTFLLFGISPSGAEAKIDPFDIHAKGLRIIASRSGPYSFTSTMQILQDMGPKYLSFEKLGMRTFHLQEFTAALERQRSGEISKAVFEN</sequence>
<keyword evidence="1 4" id="KW-0479">Metal-binding</keyword>
<evidence type="ECO:0000256" key="4">
    <source>
        <dbReference type="RuleBase" id="RU361277"/>
    </source>
</evidence>
<name>A0AAD9QRW6_ACRCE</name>
<dbReference type="InterPro" id="IPR013154">
    <property type="entry name" value="ADH-like_N"/>
</dbReference>
<dbReference type="Gene3D" id="3.90.180.10">
    <property type="entry name" value="Medium-chain alcohol dehydrogenases, catalytic domain"/>
    <property type="match status" value="2"/>
</dbReference>
<dbReference type="InterPro" id="IPR002328">
    <property type="entry name" value="ADH_Zn_CS"/>
</dbReference>
<dbReference type="GO" id="GO:0016491">
    <property type="term" value="F:oxidoreductase activity"/>
    <property type="evidence" value="ECO:0007669"/>
    <property type="project" value="UniProtKB-KW"/>
</dbReference>
<evidence type="ECO:0000256" key="1">
    <source>
        <dbReference type="ARBA" id="ARBA00022723"/>
    </source>
</evidence>